<keyword evidence="1" id="KW-1133">Transmembrane helix</keyword>
<evidence type="ECO:0000313" key="2">
    <source>
        <dbReference type="EMBL" id="VVE02928.1"/>
    </source>
</evidence>
<dbReference type="AlphaFoldDB" id="A0A5E4USF8"/>
<evidence type="ECO:0000313" key="3">
    <source>
        <dbReference type="Proteomes" id="UP000406256"/>
    </source>
</evidence>
<gene>
    <name evidence="2" type="ORF">PAN31108_02228</name>
</gene>
<keyword evidence="3" id="KW-1185">Reference proteome</keyword>
<dbReference type="Proteomes" id="UP000406256">
    <property type="component" value="Unassembled WGS sequence"/>
</dbReference>
<evidence type="ECO:0000256" key="1">
    <source>
        <dbReference type="SAM" id="Phobius"/>
    </source>
</evidence>
<protein>
    <submittedName>
        <fullName evidence="2">Uncharacterized protein</fullName>
    </submittedName>
</protein>
<feature type="transmembrane region" description="Helical" evidence="1">
    <location>
        <begin position="7"/>
        <end position="29"/>
    </location>
</feature>
<accession>A0A5E4USF8</accession>
<dbReference type="EMBL" id="CABPSB010000006">
    <property type="protein sequence ID" value="VVE02928.1"/>
    <property type="molecule type" value="Genomic_DNA"/>
</dbReference>
<name>A0A5E4USF8_9BURK</name>
<reference evidence="2 3" key="1">
    <citation type="submission" date="2019-08" db="EMBL/GenBank/DDBJ databases">
        <authorList>
            <person name="Peeters C."/>
        </authorList>
    </citation>
    <scope>NUCLEOTIDE SEQUENCE [LARGE SCALE GENOMIC DNA]</scope>
    <source>
        <strain evidence="2 3">LMG 31108</strain>
    </source>
</reference>
<keyword evidence="1" id="KW-0472">Membrane</keyword>
<keyword evidence="1" id="KW-0812">Transmembrane</keyword>
<sequence>MRKTQSGIFLVSAAVAVAVVSLLISFWGLNYSRQLRIEKAERIGEALKVMGDKVQGFVVEHHDKIEAVLASPSKTFDVGDVTFGAATDVHGNPYVTNLSAGTLIKATGASGIGEHPPGNVGDYRIHVYRSCNADKSICNVETLTYIDKAILKRYSADADMDAAAIAARKIGALGGISSLDGNHDFRFMDSSGNLGAVANPSQKEGLVAVRGGYATSALDVYVRRDGSRSMTGALNMEHVDDKGKRTRHDIVGAGDIKASNVIASERVETGALKAKEISGTNLTVTNSLRAGAATLSGTLDMGKNDIVGAHNIVGGGELTMSQIDISGTANVGALKAAKGATLGGALDMQHQNIDKVQNMTASAVSADDVSSGSGVIELKQGAVQGQKCDIWGLTRDAEGRLLSCQREKPGINSWIWKLASTPGSVKEVPVEIIKEIEKLVKVDEQWKVSRFSLVPTPEGARHGNALYFYVSSQRDAKVLACTITNANIHMTGAMLRAGVDQGDYIVTQSPSGKEELICLSKGTGVPRVRENAWYWWGWPGFEEHGGYRRENAKRGMRDDWYEHDTNNNTLPQIHRAVRSPTRVVADTQPTFNNELKVLFSTFGIVSSRRNMNGSVHMGMLSGRKVSNGMSWSLAYGIKNTVSCKFKFESEAKRRVGGRAFIGYEPDSVYWYIPWGDVSYTVQCAFTVADLAKANGFTPCIRDCPLD</sequence>
<proteinExistence type="predicted"/>
<organism evidence="2 3">
    <name type="scientific">Pandoraea anhela</name>
    <dbReference type="NCBI Taxonomy" id="2508295"/>
    <lineage>
        <taxon>Bacteria</taxon>
        <taxon>Pseudomonadati</taxon>
        <taxon>Pseudomonadota</taxon>
        <taxon>Betaproteobacteria</taxon>
        <taxon>Burkholderiales</taxon>
        <taxon>Burkholderiaceae</taxon>
        <taxon>Pandoraea</taxon>
    </lineage>
</organism>